<dbReference type="InterPro" id="IPR011527">
    <property type="entry name" value="ABC1_TM_dom"/>
</dbReference>
<dbReference type="Gene3D" id="3.40.50.300">
    <property type="entry name" value="P-loop containing nucleotide triphosphate hydrolases"/>
    <property type="match status" value="1"/>
</dbReference>
<keyword evidence="4 11" id="KW-0067">ATP-binding</keyword>
<name>A0ABU2NGS9_9PSEU</name>
<feature type="transmembrane region" description="Helical" evidence="8">
    <location>
        <begin position="95"/>
        <end position="116"/>
    </location>
</feature>
<keyword evidence="3" id="KW-0547">Nucleotide-binding</keyword>
<keyword evidence="2 8" id="KW-0812">Transmembrane</keyword>
<evidence type="ECO:0000313" key="12">
    <source>
        <dbReference type="Proteomes" id="UP001183202"/>
    </source>
</evidence>
<evidence type="ECO:0000256" key="1">
    <source>
        <dbReference type="ARBA" id="ARBA00004651"/>
    </source>
</evidence>
<dbReference type="RefSeq" id="WP_311559682.1">
    <property type="nucleotide sequence ID" value="NZ_JAVREJ010000027.1"/>
</dbReference>
<organism evidence="11 12">
    <name type="scientific">Pseudonocardia charpentierae</name>
    <dbReference type="NCBI Taxonomy" id="3075545"/>
    <lineage>
        <taxon>Bacteria</taxon>
        <taxon>Bacillati</taxon>
        <taxon>Actinomycetota</taxon>
        <taxon>Actinomycetes</taxon>
        <taxon>Pseudonocardiales</taxon>
        <taxon>Pseudonocardiaceae</taxon>
        <taxon>Pseudonocardia</taxon>
    </lineage>
</organism>
<dbReference type="SMART" id="SM00382">
    <property type="entry name" value="AAA"/>
    <property type="match status" value="1"/>
</dbReference>
<dbReference type="InterPro" id="IPR003439">
    <property type="entry name" value="ABC_transporter-like_ATP-bd"/>
</dbReference>
<dbReference type="CDD" id="cd18564">
    <property type="entry name" value="ABC_6TM_exporter_like"/>
    <property type="match status" value="1"/>
</dbReference>
<keyword evidence="5 8" id="KW-1133">Transmembrane helix</keyword>
<evidence type="ECO:0000256" key="7">
    <source>
        <dbReference type="SAM" id="MobiDB-lite"/>
    </source>
</evidence>
<dbReference type="InterPro" id="IPR003593">
    <property type="entry name" value="AAA+_ATPase"/>
</dbReference>
<accession>A0ABU2NGS9</accession>
<dbReference type="PROSITE" id="PS50929">
    <property type="entry name" value="ABC_TM1F"/>
    <property type="match status" value="1"/>
</dbReference>
<evidence type="ECO:0000313" key="11">
    <source>
        <dbReference type="EMBL" id="MDT0353166.1"/>
    </source>
</evidence>
<evidence type="ECO:0000259" key="10">
    <source>
        <dbReference type="PROSITE" id="PS50929"/>
    </source>
</evidence>
<keyword evidence="12" id="KW-1185">Reference proteome</keyword>
<feature type="domain" description="ABC transmembrane type-1" evidence="10">
    <location>
        <begin position="71"/>
        <end position="342"/>
    </location>
</feature>
<dbReference type="Pfam" id="PF00664">
    <property type="entry name" value="ABC_membrane"/>
    <property type="match status" value="1"/>
</dbReference>
<dbReference type="PROSITE" id="PS50893">
    <property type="entry name" value="ABC_TRANSPORTER_2"/>
    <property type="match status" value="1"/>
</dbReference>
<comment type="caution">
    <text evidence="11">The sequence shown here is derived from an EMBL/GenBank/DDBJ whole genome shotgun (WGS) entry which is preliminary data.</text>
</comment>
<dbReference type="InterPro" id="IPR027417">
    <property type="entry name" value="P-loop_NTPase"/>
</dbReference>
<keyword evidence="6 8" id="KW-0472">Membrane</keyword>
<dbReference type="InterPro" id="IPR036640">
    <property type="entry name" value="ABC1_TM_sf"/>
</dbReference>
<gene>
    <name evidence="11" type="ORF">RM445_27005</name>
</gene>
<feature type="transmembrane region" description="Helical" evidence="8">
    <location>
        <begin position="199"/>
        <end position="218"/>
    </location>
</feature>
<feature type="transmembrane region" description="Helical" evidence="8">
    <location>
        <begin position="169"/>
        <end position="193"/>
    </location>
</feature>
<dbReference type="InterPro" id="IPR039421">
    <property type="entry name" value="Type_1_exporter"/>
</dbReference>
<dbReference type="InterPro" id="IPR017871">
    <property type="entry name" value="ABC_transporter-like_CS"/>
</dbReference>
<feature type="transmembrane region" description="Helical" evidence="8">
    <location>
        <begin position="283"/>
        <end position="304"/>
    </location>
</feature>
<dbReference type="PANTHER" id="PTHR43394">
    <property type="entry name" value="ATP-DEPENDENT PERMEASE MDL1, MITOCHONDRIAL"/>
    <property type="match status" value="1"/>
</dbReference>
<dbReference type="GO" id="GO:0005524">
    <property type="term" value="F:ATP binding"/>
    <property type="evidence" value="ECO:0007669"/>
    <property type="project" value="UniProtKB-KW"/>
</dbReference>
<feature type="transmembrane region" description="Helical" evidence="8">
    <location>
        <begin position="57"/>
        <end position="83"/>
    </location>
</feature>
<evidence type="ECO:0000256" key="2">
    <source>
        <dbReference type="ARBA" id="ARBA00022692"/>
    </source>
</evidence>
<evidence type="ECO:0000256" key="5">
    <source>
        <dbReference type="ARBA" id="ARBA00022989"/>
    </source>
</evidence>
<dbReference type="PANTHER" id="PTHR43394:SF1">
    <property type="entry name" value="ATP-BINDING CASSETTE SUB-FAMILY B MEMBER 10, MITOCHONDRIAL"/>
    <property type="match status" value="1"/>
</dbReference>
<evidence type="ECO:0000256" key="3">
    <source>
        <dbReference type="ARBA" id="ARBA00022741"/>
    </source>
</evidence>
<evidence type="ECO:0000259" key="9">
    <source>
        <dbReference type="PROSITE" id="PS50893"/>
    </source>
</evidence>
<sequence>MTPRRSPSTARHRAPRGQAGRAALAGESRTLLVDAAPQLSVRQVFARFWPLTRPFRLRLTACLVFVAVGPMIDAAGIWVFKILIDDVLTPHDFSLFPLVAAAYIGIAVLGGLLSFVDDYLCTWVGERFVLTLRTTLFGHLHRMSLGFFERRQLGDLMSRLAGDVNAIEQLVLSGVMQVVAHGLKILIFGGLLFYLNWKLALASLIAAPLFALASRYFSTRIKAASREKRRRTGTISAVAEESLSNAALVQAYDRQASETARFHTENLGAFAAQMVATRLRATFGPFIDLLQIAAVLLVIAIGIWQLASGAMTLGGLLVFMAYLAQLYRPIRALGGLANTAYAASAGAERIIEILDEKPSVTDPSRPRSFGRAHGGLSFDNVTFTYPGGDAPSLTDVRFTIAPGRRLAVVGASGAGKTTLTKLLLRFYDPDRGRIMLDGVDLRELALSDLRRNLAAVLQETLVFDGTVRDNITWGRPEARERDVVAAAVAADAHGFISALPDGYDTRVGQRGRMLSGGQRQRLAIARAMIRNAPVLLLDEPTTGLDAESTERVLDPLRRLMAGRTSLIISHNLLTVTDADQILYLEKGRITAAGTHRELLSASPGYAHLYRMHQGPVAPRPAFRPGPHVTPHRAPLGLTEVDTVKTRPHGPDPA</sequence>
<feature type="domain" description="ABC transporter" evidence="9">
    <location>
        <begin position="376"/>
        <end position="611"/>
    </location>
</feature>
<evidence type="ECO:0000256" key="6">
    <source>
        <dbReference type="ARBA" id="ARBA00023136"/>
    </source>
</evidence>
<dbReference type="PROSITE" id="PS00211">
    <property type="entry name" value="ABC_TRANSPORTER_1"/>
    <property type="match status" value="1"/>
</dbReference>
<protein>
    <submittedName>
        <fullName evidence="11">ABC transporter ATP-binding protein</fullName>
    </submittedName>
</protein>
<dbReference type="EMBL" id="JAVREJ010000027">
    <property type="protein sequence ID" value="MDT0353166.1"/>
    <property type="molecule type" value="Genomic_DNA"/>
</dbReference>
<dbReference type="Pfam" id="PF00005">
    <property type="entry name" value="ABC_tran"/>
    <property type="match status" value="1"/>
</dbReference>
<dbReference type="SUPFAM" id="SSF52540">
    <property type="entry name" value="P-loop containing nucleoside triphosphate hydrolases"/>
    <property type="match status" value="1"/>
</dbReference>
<reference evidence="12" key="1">
    <citation type="submission" date="2023-07" db="EMBL/GenBank/DDBJ databases">
        <title>30 novel species of actinomycetes from the DSMZ collection.</title>
        <authorList>
            <person name="Nouioui I."/>
        </authorList>
    </citation>
    <scope>NUCLEOTIDE SEQUENCE [LARGE SCALE GENOMIC DNA]</scope>
    <source>
        <strain evidence="12">DSM 45834</strain>
    </source>
</reference>
<evidence type="ECO:0000256" key="8">
    <source>
        <dbReference type="SAM" id="Phobius"/>
    </source>
</evidence>
<feature type="region of interest" description="Disordered" evidence="7">
    <location>
        <begin position="629"/>
        <end position="653"/>
    </location>
</feature>
<comment type="subcellular location">
    <subcellularLocation>
        <location evidence="1">Cell membrane</location>
        <topology evidence="1">Multi-pass membrane protein</topology>
    </subcellularLocation>
</comment>
<proteinExistence type="predicted"/>
<dbReference type="Proteomes" id="UP001183202">
    <property type="component" value="Unassembled WGS sequence"/>
</dbReference>
<evidence type="ECO:0000256" key="4">
    <source>
        <dbReference type="ARBA" id="ARBA00022840"/>
    </source>
</evidence>
<dbReference type="SUPFAM" id="SSF90123">
    <property type="entry name" value="ABC transporter transmembrane region"/>
    <property type="match status" value="1"/>
</dbReference>
<dbReference type="Gene3D" id="1.20.1560.10">
    <property type="entry name" value="ABC transporter type 1, transmembrane domain"/>
    <property type="match status" value="1"/>
</dbReference>